<evidence type="ECO:0000256" key="1">
    <source>
        <dbReference type="SAM" id="MobiDB-lite"/>
    </source>
</evidence>
<gene>
    <name evidence="2" type="ORF">C4D60_Mb01t07930</name>
</gene>
<accession>A0A4V4H768</accession>
<protein>
    <submittedName>
        <fullName evidence="2">Uncharacterized protein</fullName>
    </submittedName>
</protein>
<dbReference type="STRING" id="52838.A0A4V4H768"/>
<feature type="region of interest" description="Disordered" evidence="1">
    <location>
        <begin position="119"/>
        <end position="162"/>
    </location>
</feature>
<name>A0A4V4H768_MUSBA</name>
<sequence>MSWVCRSSEDLQPWCIKEIISEEEKIKRKEKEKREKGGGGGAKVWIHMSNPVLRLRQWGLTGHCAATLASGGAEGLKQTQRERERWSRCCPRFAAFFMVGSDGSSKTLMERSHYICTRRTDRPFQTTPPSLESRKKGEECGERLALPSTTPSKPDGDAPRGGPLAASFLLPSVLSAAGQPIPPSLVSLVANRQILISVELHAAVDRLRKSGLLRSQGFVGGKRIDAYDGMTLQVQNPATGDVITSVPCMGKNELRANSLQVTGASGGGSERWDGEEAKVKGKWEEEEVVDGVEEVAMGEVEERGGYGWRGWRLVTSSPLHLPVPSPHHSPFLDPFPLILVPHSLTLFPYQHD</sequence>
<dbReference type="Gene3D" id="3.40.605.10">
    <property type="entry name" value="Aldehyde Dehydrogenase, Chain A, domain 1"/>
    <property type="match status" value="1"/>
</dbReference>
<feature type="compositionally biased region" description="Basic and acidic residues" evidence="1">
    <location>
        <begin position="132"/>
        <end position="142"/>
    </location>
</feature>
<dbReference type="Proteomes" id="UP000317650">
    <property type="component" value="Chromosome 1"/>
</dbReference>
<proteinExistence type="predicted"/>
<reference evidence="2 3" key="1">
    <citation type="journal article" date="2019" name="Nat. Plants">
        <title>Genome sequencing of Musa balbisiana reveals subgenome evolution and function divergence in polyploid bananas.</title>
        <authorList>
            <person name="Yao X."/>
        </authorList>
    </citation>
    <scope>NUCLEOTIDE SEQUENCE [LARGE SCALE GENOMIC DNA]</scope>
    <source>
        <strain evidence="3">cv. DH-PKW</strain>
        <tissue evidence="2">Leaves</tissue>
    </source>
</reference>
<dbReference type="AlphaFoldDB" id="A0A4V4H768"/>
<dbReference type="InterPro" id="IPR016162">
    <property type="entry name" value="Ald_DH_N"/>
</dbReference>
<evidence type="ECO:0000313" key="3">
    <source>
        <dbReference type="Proteomes" id="UP000317650"/>
    </source>
</evidence>
<keyword evidence="3" id="KW-1185">Reference proteome</keyword>
<comment type="caution">
    <text evidence="2">The sequence shown here is derived from an EMBL/GenBank/DDBJ whole genome shotgun (WGS) entry which is preliminary data.</text>
</comment>
<dbReference type="EMBL" id="PYDT01000004">
    <property type="protein sequence ID" value="THU62706.1"/>
    <property type="molecule type" value="Genomic_DNA"/>
</dbReference>
<organism evidence="2 3">
    <name type="scientific">Musa balbisiana</name>
    <name type="common">Banana</name>
    <dbReference type="NCBI Taxonomy" id="52838"/>
    <lineage>
        <taxon>Eukaryota</taxon>
        <taxon>Viridiplantae</taxon>
        <taxon>Streptophyta</taxon>
        <taxon>Embryophyta</taxon>
        <taxon>Tracheophyta</taxon>
        <taxon>Spermatophyta</taxon>
        <taxon>Magnoliopsida</taxon>
        <taxon>Liliopsida</taxon>
        <taxon>Zingiberales</taxon>
        <taxon>Musaceae</taxon>
        <taxon>Musa</taxon>
    </lineage>
</organism>
<dbReference type="GO" id="GO:0016491">
    <property type="term" value="F:oxidoreductase activity"/>
    <property type="evidence" value="ECO:0007669"/>
    <property type="project" value="InterPro"/>
</dbReference>
<evidence type="ECO:0000313" key="2">
    <source>
        <dbReference type="EMBL" id="THU62706.1"/>
    </source>
</evidence>